<dbReference type="EMBL" id="QZKU01000070">
    <property type="protein sequence ID" value="RJP21137.1"/>
    <property type="molecule type" value="Genomic_DNA"/>
</dbReference>
<dbReference type="GO" id="GO:0016289">
    <property type="term" value="F:acyl-CoA hydrolase activity"/>
    <property type="evidence" value="ECO:0007669"/>
    <property type="project" value="UniProtKB-ARBA"/>
</dbReference>
<keyword evidence="1" id="KW-0378">Hydrolase</keyword>
<evidence type="ECO:0000259" key="2">
    <source>
        <dbReference type="Pfam" id="PF03061"/>
    </source>
</evidence>
<dbReference type="AlphaFoldDB" id="A0A3A4NKT6"/>
<dbReference type="Gene3D" id="3.10.129.10">
    <property type="entry name" value="Hotdog Thioesterase"/>
    <property type="match status" value="1"/>
</dbReference>
<protein>
    <submittedName>
        <fullName evidence="3">Hotdog fold thioesterase</fullName>
    </submittedName>
</protein>
<evidence type="ECO:0000256" key="1">
    <source>
        <dbReference type="ARBA" id="ARBA00022801"/>
    </source>
</evidence>
<feature type="domain" description="Thioesterase" evidence="2">
    <location>
        <begin position="48"/>
        <end position="122"/>
    </location>
</feature>
<evidence type="ECO:0000313" key="4">
    <source>
        <dbReference type="Proteomes" id="UP000265882"/>
    </source>
</evidence>
<dbReference type="InterPro" id="IPR003736">
    <property type="entry name" value="PAAI_dom"/>
</dbReference>
<reference evidence="3 4" key="1">
    <citation type="journal article" date="2017" name="ISME J.">
        <title>Energy and carbon metabolisms in a deep terrestrial subsurface fluid microbial community.</title>
        <authorList>
            <person name="Momper L."/>
            <person name="Jungbluth S.P."/>
            <person name="Lee M.D."/>
            <person name="Amend J.P."/>
        </authorList>
    </citation>
    <scope>NUCLEOTIDE SEQUENCE [LARGE SCALE GENOMIC DNA]</scope>
    <source>
        <strain evidence="3">SURF_5</strain>
    </source>
</reference>
<evidence type="ECO:0000313" key="3">
    <source>
        <dbReference type="EMBL" id="RJP21137.1"/>
    </source>
</evidence>
<accession>A0A3A4NKT6</accession>
<dbReference type="InterPro" id="IPR052723">
    <property type="entry name" value="Acyl-CoA_thioesterase_PaaI"/>
</dbReference>
<gene>
    <name evidence="3" type="ORF">C4520_10495</name>
</gene>
<name>A0A3A4NKT6_ABYX5</name>
<proteinExistence type="predicted"/>
<organism evidence="3 4">
    <name type="scientific">Abyssobacteria bacterium (strain SURF_5)</name>
    <dbReference type="NCBI Taxonomy" id="2093360"/>
    <lineage>
        <taxon>Bacteria</taxon>
        <taxon>Pseudomonadati</taxon>
        <taxon>Candidatus Hydrogenedentota</taxon>
        <taxon>Candidatus Abyssobacteria</taxon>
    </lineage>
</organism>
<dbReference type="Proteomes" id="UP000265882">
    <property type="component" value="Unassembled WGS sequence"/>
</dbReference>
<dbReference type="InterPro" id="IPR029069">
    <property type="entry name" value="HotDog_dom_sf"/>
</dbReference>
<dbReference type="SUPFAM" id="SSF54637">
    <property type="entry name" value="Thioesterase/thiol ester dehydrase-isomerase"/>
    <property type="match status" value="1"/>
</dbReference>
<comment type="caution">
    <text evidence="3">The sequence shown here is derived from an EMBL/GenBank/DDBJ whole genome shotgun (WGS) entry which is preliminary data.</text>
</comment>
<dbReference type="CDD" id="cd03443">
    <property type="entry name" value="PaaI_thioesterase"/>
    <property type="match status" value="1"/>
</dbReference>
<dbReference type="PANTHER" id="PTHR42856:SF1">
    <property type="entry name" value="ACYL-COENZYME A THIOESTERASE PAAI"/>
    <property type="match status" value="1"/>
</dbReference>
<dbReference type="NCBIfam" id="TIGR00369">
    <property type="entry name" value="unchar_dom_1"/>
    <property type="match status" value="1"/>
</dbReference>
<dbReference type="InterPro" id="IPR006683">
    <property type="entry name" value="Thioestr_dom"/>
</dbReference>
<sequence length="140" mass="15398">MSSAVFEAIRKKVRDEPFAQKMKLALAELAEGYSVVTMTFTPDMENLFGMAHGGAIFALIDEAFETASNSHGTMAVALNMSITYIAPASPGDALRAEAKEVHRTNRTASYYITVQNQDNTLLATCQALVYRKKDKLPFLE</sequence>
<dbReference type="PANTHER" id="PTHR42856">
    <property type="entry name" value="ACYL-COENZYME A THIOESTERASE PAAI"/>
    <property type="match status" value="1"/>
</dbReference>
<dbReference type="Pfam" id="PF03061">
    <property type="entry name" value="4HBT"/>
    <property type="match status" value="1"/>
</dbReference>